<evidence type="ECO:0000256" key="2">
    <source>
        <dbReference type="ARBA" id="ARBA00004709"/>
    </source>
</evidence>
<dbReference type="InterPro" id="IPR036571">
    <property type="entry name" value="MECDP_synthase_sf"/>
</dbReference>
<feature type="binding site" evidence="8">
    <location>
        <position position="12"/>
    </location>
    <ligand>
        <name>a divalent metal cation</name>
        <dbReference type="ChEBI" id="CHEBI:60240"/>
    </ligand>
</feature>
<sequence>MTWRIGCGFDAHAFAPERPLVLAGVTIPSEIGLAGHSDADVVIHAVVDALLGAAALGDIGMHFPSHDPRWKDQSSALFLSYARDLLRQHSWRVVNVDATVIAQRPRLAPYVMTMRARLAELLELPLAQVSVKATTTDGLGFTGRGEGIACSAVALLEEATVATTKTQERY</sequence>
<keyword evidence="7 8" id="KW-0456">Lyase</keyword>
<dbReference type="PROSITE" id="PS01350">
    <property type="entry name" value="ISPF"/>
    <property type="match status" value="1"/>
</dbReference>
<keyword evidence="6 8" id="KW-0414">Isoprene biosynthesis</keyword>
<dbReference type="InterPro" id="IPR003526">
    <property type="entry name" value="MECDP_synthase"/>
</dbReference>
<comment type="caution">
    <text evidence="8">Lacks conserved residue(s) required for the propagation of feature annotation.</text>
</comment>
<dbReference type="Proteomes" id="UP000248706">
    <property type="component" value="Unassembled WGS sequence"/>
</dbReference>
<dbReference type="SUPFAM" id="SSF69765">
    <property type="entry name" value="IpsF-like"/>
    <property type="match status" value="1"/>
</dbReference>
<dbReference type="Pfam" id="PF02542">
    <property type="entry name" value="YgbB"/>
    <property type="match status" value="1"/>
</dbReference>
<protein>
    <recommendedName>
        <fullName evidence="4 8">2-C-methyl-D-erythritol 2,4-cyclodiphosphate synthase</fullName>
        <shortName evidence="8">MECDP-synthase</shortName>
        <shortName evidence="8">MECPP-synthase</shortName>
        <shortName evidence="8">MECPS</shortName>
        <ecNumber evidence="4 8">4.6.1.12</ecNumber>
    </recommendedName>
</protein>
<feature type="binding site" evidence="8">
    <location>
        <position position="10"/>
    </location>
    <ligand>
        <name>a divalent metal cation</name>
        <dbReference type="ChEBI" id="CHEBI:60240"/>
    </ligand>
</feature>
<feature type="binding site" evidence="8">
    <location>
        <begin position="134"/>
        <end position="137"/>
    </location>
    <ligand>
        <name>4-CDP-2-C-methyl-D-erythritol 2-phosphate</name>
        <dbReference type="ChEBI" id="CHEBI:57919"/>
    </ligand>
</feature>
<name>A0A328VND8_9CHLR</name>
<evidence type="ECO:0000256" key="4">
    <source>
        <dbReference type="ARBA" id="ARBA00012579"/>
    </source>
</evidence>
<keyword evidence="12" id="KW-1185">Reference proteome</keyword>
<dbReference type="AlphaFoldDB" id="A0A328VND8"/>
<evidence type="ECO:0000313" key="12">
    <source>
        <dbReference type="Proteomes" id="UP000248706"/>
    </source>
</evidence>
<feature type="binding site" evidence="8">
    <location>
        <position position="141"/>
    </location>
    <ligand>
        <name>4-CDP-2-C-methyl-D-erythritol 2-phosphate</name>
        <dbReference type="ChEBI" id="CHEBI:57919"/>
    </ligand>
</feature>
<dbReference type="UniPathway" id="UPA00056">
    <property type="reaction ID" value="UER00095"/>
</dbReference>
<feature type="site" description="Transition state stabilizer" evidence="8">
    <location>
        <position position="135"/>
    </location>
</feature>
<dbReference type="EMBL" id="MCIF01000002">
    <property type="protein sequence ID" value="RAQ95655.1"/>
    <property type="molecule type" value="Genomic_DNA"/>
</dbReference>
<dbReference type="PANTHER" id="PTHR43181:SF1">
    <property type="entry name" value="2-C-METHYL-D-ERYTHRITOL 2,4-CYCLODIPHOSPHATE SYNTHASE, CHLOROPLASTIC"/>
    <property type="match status" value="1"/>
</dbReference>
<evidence type="ECO:0000256" key="1">
    <source>
        <dbReference type="ARBA" id="ARBA00000200"/>
    </source>
</evidence>
<feature type="binding site" evidence="8">
    <location>
        <begin position="58"/>
        <end position="60"/>
    </location>
    <ligand>
        <name>4-CDP-2-C-methyl-D-erythritol 2-phosphate</name>
        <dbReference type="ChEBI" id="CHEBI:57919"/>
    </ligand>
</feature>
<dbReference type="GO" id="GO:0008685">
    <property type="term" value="F:2-C-methyl-D-erythritol 2,4-cyclodiphosphate synthase activity"/>
    <property type="evidence" value="ECO:0007669"/>
    <property type="project" value="UniProtKB-UniRule"/>
</dbReference>
<dbReference type="HAMAP" id="MF_00107">
    <property type="entry name" value="IspF"/>
    <property type="match status" value="1"/>
</dbReference>
<feature type="binding site" evidence="8">
    <location>
        <position position="44"/>
    </location>
    <ligand>
        <name>a divalent metal cation</name>
        <dbReference type="ChEBI" id="CHEBI:60240"/>
    </ligand>
</feature>
<dbReference type="GO" id="GO:0019288">
    <property type="term" value="P:isopentenyl diphosphate biosynthetic process, methylerythritol 4-phosphate pathway"/>
    <property type="evidence" value="ECO:0007669"/>
    <property type="project" value="UniProtKB-UniRule"/>
</dbReference>
<keyword evidence="5 8" id="KW-0479">Metal-binding</keyword>
<proteinExistence type="inferred from homology"/>
<evidence type="ECO:0000256" key="3">
    <source>
        <dbReference type="ARBA" id="ARBA00008480"/>
    </source>
</evidence>
<evidence type="ECO:0000256" key="7">
    <source>
        <dbReference type="ARBA" id="ARBA00023239"/>
    </source>
</evidence>
<dbReference type="NCBIfam" id="TIGR00151">
    <property type="entry name" value="ispF"/>
    <property type="match status" value="1"/>
</dbReference>
<feature type="binding site" evidence="8">
    <location>
        <position position="144"/>
    </location>
    <ligand>
        <name>4-CDP-2-C-methyl-D-erythritol 2-phosphate</name>
        <dbReference type="ChEBI" id="CHEBI:57919"/>
    </ligand>
</feature>
<evidence type="ECO:0000256" key="8">
    <source>
        <dbReference type="HAMAP-Rule" id="MF_00107"/>
    </source>
</evidence>
<dbReference type="RefSeq" id="WP_112428571.1">
    <property type="nucleotide sequence ID" value="NZ_MCIF01000002.1"/>
</dbReference>
<feature type="binding site" evidence="8">
    <location>
        <begin position="36"/>
        <end position="37"/>
    </location>
    <ligand>
        <name>4-CDP-2-C-methyl-D-erythritol 2-phosphate</name>
        <dbReference type="ChEBI" id="CHEBI:57919"/>
    </ligand>
</feature>
<comment type="cofactor">
    <cofactor evidence="8">
        <name>a divalent metal cation</name>
        <dbReference type="ChEBI" id="CHEBI:60240"/>
    </cofactor>
    <text evidence="8">Binds 1 divalent metal cation per subunit.</text>
</comment>
<comment type="similarity">
    <text evidence="3 8 9">Belongs to the IspF family.</text>
</comment>
<dbReference type="GO" id="GO:0016114">
    <property type="term" value="P:terpenoid biosynthetic process"/>
    <property type="evidence" value="ECO:0007669"/>
    <property type="project" value="InterPro"/>
</dbReference>
<dbReference type="GO" id="GO:0046872">
    <property type="term" value="F:metal ion binding"/>
    <property type="evidence" value="ECO:0007669"/>
    <property type="project" value="UniProtKB-KW"/>
</dbReference>
<feature type="binding site" evidence="8">
    <location>
        <begin position="10"/>
        <end position="12"/>
    </location>
    <ligand>
        <name>4-CDP-2-C-methyl-D-erythritol 2-phosphate</name>
        <dbReference type="ChEBI" id="CHEBI:57919"/>
    </ligand>
</feature>
<comment type="subunit">
    <text evidence="8">Homotrimer.</text>
</comment>
<comment type="catalytic activity">
    <reaction evidence="1 8 9">
        <text>4-CDP-2-C-methyl-D-erythritol 2-phosphate = 2-C-methyl-D-erythritol 2,4-cyclic diphosphate + CMP</text>
        <dbReference type="Rhea" id="RHEA:23864"/>
        <dbReference type="ChEBI" id="CHEBI:57919"/>
        <dbReference type="ChEBI" id="CHEBI:58483"/>
        <dbReference type="ChEBI" id="CHEBI:60377"/>
        <dbReference type="EC" id="4.6.1.12"/>
    </reaction>
</comment>
<comment type="pathway">
    <text evidence="2 8">Isoprenoid biosynthesis; isopentenyl diphosphate biosynthesis via DXP pathway; isopentenyl diphosphate from 1-deoxy-D-xylulose 5-phosphate: step 4/6.</text>
</comment>
<dbReference type="InterPro" id="IPR020555">
    <property type="entry name" value="MECDP_synthase_CS"/>
</dbReference>
<gene>
    <name evidence="8" type="primary">ispF</name>
    <name evidence="11" type="ORF">A4R35_08930</name>
</gene>
<comment type="function">
    <text evidence="8">Involved in the biosynthesis of isopentenyl diphosphate (IPP) and dimethylallyl diphosphate (DMAPP), two major building blocks of isoprenoid compounds. Catalyzes the conversion of 4-diphosphocytidyl-2-C-methyl-D-erythritol 2-phosphate (CDP-ME2P) to 2-C-methyl-D-erythritol 2,4-cyclodiphosphate (ME-CPP) with a corresponding release of cytidine 5-monophosphate (CMP).</text>
</comment>
<evidence type="ECO:0000259" key="10">
    <source>
        <dbReference type="Pfam" id="PF02542"/>
    </source>
</evidence>
<evidence type="ECO:0000256" key="6">
    <source>
        <dbReference type="ARBA" id="ARBA00023229"/>
    </source>
</evidence>
<evidence type="ECO:0000256" key="9">
    <source>
        <dbReference type="RuleBase" id="RU004395"/>
    </source>
</evidence>
<feature type="site" description="Transition state stabilizer" evidence="8">
    <location>
        <position position="36"/>
    </location>
</feature>
<dbReference type="PANTHER" id="PTHR43181">
    <property type="entry name" value="2-C-METHYL-D-ERYTHRITOL 2,4-CYCLODIPHOSPHATE SYNTHASE, CHLOROPLASTIC"/>
    <property type="match status" value="1"/>
</dbReference>
<organism evidence="11 12">
    <name type="scientific">Thermogemmatispora tikiterensis</name>
    <dbReference type="NCBI Taxonomy" id="1825093"/>
    <lineage>
        <taxon>Bacteria</taxon>
        <taxon>Bacillati</taxon>
        <taxon>Chloroflexota</taxon>
        <taxon>Ktedonobacteria</taxon>
        <taxon>Thermogemmatisporales</taxon>
        <taxon>Thermogemmatisporaceae</taxon>
        <taxon>Thermogemmatispora</taxon>
    </lineage>
</organism>
<evidence type="ECO:0000256" key="5">
    <source>
        <dbReference type="ARBA" id="ARBA00022723"/>
    </source>
</evidence>
<evidence type="ECO:0000313" key="11">
    <source>
        <dbReference type="EMBL" id="RAQ95655.1"/>
    </source>
</evidence>
<dbReference type="OrthoDB" id="9804336at2"/>
<dbReference type="EC" id="4.6.1.12" evidence="4 8"/>
<feature type="domain" description="2-C-methyl-D-erythritol 2,4-cyclodiphosphate synthase" evidence="10">
    <location>
        <begin position="4"/>
        <end position="156"/>
    </location>
</feature>
<reference evidence="11 12" key="1">
    <citation type="submission" date="2016-08" db="EMBL/GenBank/DDBJ databases">
        <title>Analysis of Carbohydrate Active Enzymes in Thermogemmatispora T81 Reveals Carbohydrate Degradation Ability.</title>
        <authorList>
            <person name="Tomazini A."/>
            <person name="Lal S."/>
            <person name="Stott M."/>
            <person name="Henrissat B."/>
            <person name="Polikarpov I."/>
            <person name="Sparling R."/>
            <person name="Levin D.B."/>
        </authorList>
    </citation>
    <scope>NUCLEOTIDE SEQUENCE [LARGE SCALE GENOMIC DNA]</scope>
    <source>
        <strain evidence="11 12">T81</strain>
    </source>
</reference>
<dbReference type="Gene3D" id="3.30.1330.50">
    <property type="entry name" value="2-C-methyl-D-erythritol 2,4-cyclodiphosphate synthase"/>
    <property type="match status" value="1"/>
</dbReference>
<dbReference type="CDD" id="cd00554">
    <property type="entry name" value="MECDP_synthase"/>
    <property type="match status" value="1"/>
</dbReference>
<comment type="caution">
    <text evidence="11">The sequence shown here is derived from an EMBL/GenBank/DDBJ whole genome shotgun (WGS) entry which is preliminary data.</text>
</comment>
<accession>A0A328VND8</accession>
<dbReference type="FunFam" id="3.30.1330.50:FF:000003">
    <property type="entry name" value="2-C-methyl-D-erythritol 2,4-cyclodiphosphate synthase"/>
    <property type="match status" value="1"/>
</dbReference>